<gene>
    <name evidence="1" type="primary">gatC</name>
    <name evidence="1" type="ORF">SKUN_001483</name>
</gene>
<sequence>MARIRKEVLQILVHDIMLDLQDEELTNLSQEFDVILKQMDLVQKIDTTNVHSMHFPFDLTVDYLREDDEIDVAPQAEILAAAPKKIDDYIVINKVVK</sequence>
<dbReference type="KEGG" id="skn:SKUN_001483"/>
<dbReference type="EMBL" id="CP010899">
    <property type="protein sequence ID" value="ALA98342.1"/>
    <property type="molecule type" value="Genomic_DNA"/>
</dbReference>
<dbReference type="Proteomes" id="UP000062963">
    <property type="component" value="Chromosome"/>
</dbReference>
<dbReference type="STRING" id="273035.SKUN_001483"/>
<organism evidence="1 2">
    <name type="scientific">Spiroplasma kunkelii CR2-3x</name>
    <dbReference type="NCBI Taxonomy" id="273035"/>
    <lineage>
        <taxon>Bacteria</taxon>
        <taxon>Bacillati</taxon>
        <taxon>Mycoplasmatota</taxon>
        <taxon>Mollicutes</taxon>
        <taxon>Entomoplasmatales</taxon>
        <taxon>Spiroplasmataceae</taxon>
        <taxon>Spiroplasma</taxon>
    </lineage>
</organism>
<proteinExistence type="predicted"/>
<name>A0A0K2JIU9_SPIKU</name>
<dbReference type="GO" id="GO:0016740">
    <property type="term" value="F:transferase activity"/>
    <property type="evidence" value="ECO:0007669"/>
    <property type="project" value="UniProtKB-KW"/>
</dbReference>
<dbReference type="PATRIC" id="fig|273035.7.peg.1830"/>
<evidence type="ECO:0000313" key="1">
    <source>
        <dbReference type="EMBL" id="ALA98342.1"/>
    </source>
</evidence>
<keyword evidence="2" id="KW-1185">Reference proteome</keyword>
<dbReference type="OrthoDB" id="399009at2"/>
<dbReference type="GO" id="GO:0006450">
    <property type="term" value="P:regulation of translational fidelity"/>
    <property type="evidence" value="ECO:0007669"/>
    <property type="project" value="InterPro"/>
</dbReference>
<reference evidence="1 2" key="1">
    <citation type="journal article" date="2015" name="Genome Announc.">
        <title>Complete Genome Sequence of Spiroplasma kunkelii Strain CR2-3x, Causal Agent of Corn Stunt Disease in Zea mays L.</title>
        <authorList>
            <person name="Davis R.E."/>
            <person name="Shao J."/>
            <person name="Dally E.L."/>
            <person name="Zhao Y."/>
            <person name="Gasparich G.E."/>
            <person name="Gaynor B.J."/>
            <person name="Athey J.C."/>
            <person name="Harrison N.A."/>
            <person name="Donofrio N."/>
        </authorList>
    </citation>
    <scope>NUCLEOTIDE SEQUENCE [LARGE SCALE GENOMIC DNA]</scope>
    <source>
        <strain evidence="1 2">CR2-3x</strain>
    </source>
</reference>
<dbReference type="AlphaFoldDB" id="A0A0K2JIU9"/>
<evidence type="ECO:0000313" key="2">
    <source>
        <dbReference type="Proteomes" id="UP000062963"/>
    </source>
</evidence>
<accession>A0A0K2JIU9</accession>
<dbReference type="InterPro" id="IPR003837">
    <property type="entry name" value="GatC"/>
</dbReference>
<dbReference type="SUPFAM" id="SSF141000">
    <property type="entry name" value="Glu-tRNAGln amidotransferase C subunit"/>
    <property type="match status" value="1"/>
</dbReference>
<protein>
    <submittedName>
        <fullName evidence="1">Putative glutamyl-tRNA(Gln) amidotransferase subunit C</fullName>
    </submittedName>
</protein>
<dbReference type="Pfam" id="PF02686">
    <property type="entry name" value="GatC"/>
    <property type="match status" value="1"/>
</dbReference>
<keyword evidence="1" id="KW-0808">Transferase</keyword>
<dbReference type="RefSeq" id="WP_053391383.1">
    <property type="nucleotide sequence ID" value="NZ_CP010899.1"/>
</dbReference>
<dbReference type="InterPro" id="IPR036113">
    <property type="entry name" value="Asp/Glu-ADT_sf_sub_c"/>
</dbReference>
<dbReference type="NCBIfam" id="TIGR00135">
    <property type="entry name" value="gatC"/>
    <property type="match status" value="1"/>
</dbReference>